<evidence type="ECO:0000313" key="3">
    <source>
        <dbReference type="Proteomes" id="UP000242699"/>
    </source>
</evidence>
<comment type="caution">
    <text evidence="2">The sequence shown here is derived from an EMBL/GenBank/DDBJ whole genome shotgun (WGS) entry which is preliminary data.</text>
</comment>
<dbReference type="InterPro" id="IPR051797">
    <property type="entry name" value="TrmB-like"/>
</dbReference>
<dbReference type="InterPro" id="IPR002831">
    <property type="entry name" value="Tscrpt_reg_TrmB_N"/>
</dbReference>
<sequence>MDPVKELQKLGWTELEAKIYVSLITSPESLTGYQVAKMARVARANVYPVLDRLIRRGAVTEDPESPGPRYQAVSFNLVSQAQLAAVRQSLSAIEENLPEVRKPHRLITARGESALHTHAAGLVAAARHHLDIGASYNTIQPFAGALQEANNRGVVEKFLCFDNCPAPGCGVCRNPAPVYPGEFSPRGWLMLIKDNDETLIAMGEGNQSELVLTNMEPIRESLRILFSVGEHSSDIPRSPRVSEANKRD</sequence>
<reference evidence="2 3" key="1">
    <citation type="journal article" date="2014" name="BMC Genomics">
        <title>Comparison of environmental and isolate Sulfobacillus genomes reveals diverse carbon, sulfur, nitrogen, and hydrogen metabolisms.</title>
        <authorList>
            <person name="Justice N.B."/>
            <person name="Norman A."/>
            <person name="Brown C.T."/>
            <person name="Singh A."/>
            <person name="Thomas B.C."/>
            <person name="Banfield J.F."/>
        </authorList>
    </citation>
    <scope>NUCLEOTIDE SEQUENCE [LARGE SCALE GENOMIC DNA]</scope>
    <source>
        <strain evidence="2">AMDSBA1</strain>
    </source>
</reference>
<dbReference type="InterPro" id="IPR036390">
    <property type="entry name" value="WH_DNA-bd_sf"/>
</dbReference>
<feature type="domain" description="Transcription regulator TrmB N-terminal" evidence="1">
    <location>
        <begin position="7"/>
        <end position="75"/>
    </location>
</feature>
<dbReference type="SUPFAM" id="SSF46785">
    <property type="entry name" value="Winged helix' DNA-binding domain"/>
    <property type="match status" value="1"/>
</dbReference>
<proteinExistence type="predicted"/>
<protein>
    <submittedName>
        <fullName evidence="2">TrmB family transcriptional regulator</fullName>
    </submittedName>
</protein>
<evidence type="ECO:0000259" key="1">
    <source>
        <dbReference type="Pfam" id="PF01978"/>
    </source>
</evidence>
<dbReference type="Gene3D" id="1.10.10.10">
    <property type="entry name" value="Winged helix-like DNA-binding domain superfamily/Winged helix DNA-binding domain"/>
    <property type="match status" value="1"/>
</dbReference>
<dbReference type="PANTHER" id="PTHR34293:SF1">
    <property type="entry name" value="HTH-TYPE TRANSCRIPTIONAL REGULATOR TRMBL2"/>
    <property type="match status" value="1"/>
</dbReference>
<accession>A0A2T2WUS5</accession>
<gene>
    <name evidence="2" type="ORF">C7B43_15545</name>
</gene>
<dbReference type="PANTHER" id="PTHR34293">
    <property type="entry name" value="HTH-TYPE TRANSCRIPTIONAL REGULATOR TRMBL2"/>
    <property type="match status" value="1"/>
</dbReference>
<dbReference type="AlphaFoldDB" id="A0A2T2WUS5"/>
<dbReference type="Proteomes" id="UP000242699">
    <property type="component" value="Unassembled WGS sequence"/>
</dbReference>
<dbReference type="EMBL" id="PXYT01000046">
    <property type="protein sequence ID" value="PSR25973.1"/>
    <property type="molecule type" value="Genomic_DNA"/>
</dbReference>
<organism evidence="2 3">
    <name type="scientific">Sulfobacillus benefaciens</name>
    <dbReference type="NCBI Taxonomy" id="453960"/>
    <lineage>
        <taxon>Bacteria</taxon>
        <taxon>Bacillati</taxon>
        <taxon>Bacillota</taxon>
        <taxon>Clostridia</taxon>
        <taxon>Eubacteriales</taxon>
        <taxon>Clostridiales Family XVII. Incertae Sedis</taxon>
        <taxon>Sulfobacillus</taxon>
    </lineage>
</organism>
<dbReference type="Pfam" id="PF01978">
    <property type="entry name" value="TrmB"/>
    <property type="match status" value="1"/>
</dbReference>
<name>A0A2T2WUS5_9FIRM</name>
<dbReference type="InterPro" id="IPR036388">
    <property type="entry name" value="WH-like_DNA-bd_sf"/>
</dbReference>
<evidence type="ECO:0000313" key="2">
    <source>
        <dbReference type="EMBL" id="PSR25973.1"/>
    </source>
</evidence>